<evidence type="ECO:0000259" key="12">
    <source>
        <dbReference type="PROSITE" id="PS50867"/>
    </source>
</evidence>
<dbReference type="PROSITE" id="PS51575">
    <property type="entry name" value="SAM_MT43_SUVAR39_2"/>
    <property type="match status" value="1"/>
</dbReference>
<evidence type="ECO:0000256" key="6">
    <source>
        <dbReference type="ARBA" id="ARBA00022853"/>
    </source>
</evidence>
<comment type="subcellular location">
    <subcellularLocation>
        <location evidence="1">Chromosome</location>
        <location evidence="1">Centromere</location>
    </subcellularLocation>
    <subcellularLocation>
        <location evidence="9">Nucleus</location>
    </subcellularLocation>
</comment>
<evidence type="ECO:0000256" key="1">
    <source>
        <dbReference type="ARBA" id="ARBA00004584"/>
    </source>
</evidence>
<dbReference type="PROSITE" id="PS50280">
    <property type="entry name" value="SET"/>
    <property type="match status" value="1"/>
</dbReference>
<dbReference type="CDD" id="cd10545">
    <property type="entry name" value="SET_AtSUVH-like"/>
    <property type="match status" value="1"/>
</dbReference>
<dbReference type="GO" id="GO:0032259">
    <property type="term" value="P:methylation"/>
    <property type="evidence" value="ECO:0007669"/>
    <property type="project" value="UniProtKB-KW"/>
</dbReference>
<keyword evidence="6" id="KW-0156">Chromatin regulator</keyword>
<dbReference type="InterPro" id="IPR003616">
    <property type="entry name" value="Post-SET_dom"/>
</dbReference>
<dbReference type="PROSITE" id="PS50867">
    <property type="entry name" value="PRE_SET"/>
    <property type="match status" value="1"/>
</dbReference>
<dbReference type="InterPro" id="IPR025794">
    <property type="entry name" value="H3-K9-MeTrfase_plant"/>
</dbReference>
<dbReference type="SUPFAM" id="SSF88697">
    <property type="entry name" value="PUA domain-like"/>
    <property type="match status" value="1"/>
</dbReference>
<dbReference type="InterPro" id="IPR051357">
    <property type="entry name" value="H3K9_HMTase_SUVAR3-9"/>
</dbReference>
<organism evidence="15 16">
    <name type="scientific">Lupinus luteus</name>
    <name type="common">European yellow lupine</name>
    <dbReference type="NCBI Taxonomy" id="3873"/>
    <lineage>
        <taxon>Eukaryota</taxon>
        <taxon>Viridiplantae</taxon>
        <taxon>Streptophyta</taxon>
        <taxon>Embryophyta</taxon>
        <taxon>Tracheophyta</taxon>
        <taxon>Spermatophyta</taxon>
        <taxon>Magnoliopsida</taxon>
        <taxon>eudicotyledons</taxon>
        <taxon>Gunneridae</taxon>
        <taxon>Pentapetalae</taxon>
        <taxon>rosids</taxon>
        <taxon>fabids</taxon>
        <taxon>Fabales</taxon>
        <taxon>Fabaceae</taxon>
        <taxon>Papilionoideae</taxon>
        <taxon>50 kb inversion clade</taxon>
        <taxon>genistoids sensu lato</taxon>
        <taxon>core genistoids</taxon>
        <taxon>Genisteae</taxon>
        <taxon>Lupinus</taxon>
    </lineage>
</organism>
<dbReference type="GO" id="GO:0003690">
    <property type="term" value="F:double-stranded DNA binding"/>
    <property type="evidence" value="ECO:0007669"/>
    <property type="project" value="TreeGrafter"/>
</dbReference>
<evidence type="ECO:0000256" key="8">
    <source>
        <dbReference type="ARBA" id="ARBA00023328"/>
    </source>
</evidence>
<evidence type="ECO:0000256" key="10">
    <source>
        <dbReference type="SAM" id="MobiDB-lite"/>
    </source>
</evidence>
<evidence type="ECO:0000256" key="5">
    <source>
        <dbReference type="ARBA" id="ARBA00022691"/>
    </source>
</evidence>
<dbReference type="GO" id="GO:0005634">
    <property type="term" value="C:nucleus"/>
    <property type="evidence" value="ECO:0007669"/>
    <property type="project" value="UniProtKB-SubCell"/>
</dbReference>
<dbReference type="InterPro" id="IPR003105">
    <property type="entry name" value="SRA_YDG"/>
</dbReference>
<feature type="compositionally biased region" description="Basic and acidic residues" evidence="10">
    <location>
        <begin position="615"/>
        <end position="627"/>
    </location>
</feature>
<feature type="compositionally biased region" description="Basic and acidic residues" evidence="10">
    <location>
        <begin position="595"/>
        <end position="606"/>
    </location>
</feature>
<sequence>MRGGNVLGEEANEGRGICHCCFCIRWPLLERPSSTFNLYPFMAAISLLSPDHLSCLNHHFLSALPLTTTAITMHECSDHIVAHLIRQRCNRWRIEALLFSTNKIIFMLLKSGGVQNLEFKGIKASLEQKVKCRTSVGKAFLYHSRGMAASVNIGLSEERFGKRSIENGDCTSPTRSMYKRRKISANRDFPEGCGPLASNVDPISKVDVTDFVSANGAIVEDKNDQHSGDVTVRTSKCKDDSQHSVLKKDSILTESLRQTTDCSLKNKNPVVASNHADGLPLANDESTTVASVGAEAMEDTGLTLGQITVCNLKNENPVRQTADHSLKNENAIVASHHVDGLPLENDPAKVLVGVDALEDTGLTGIANSVKCMSSMPKSPSPMDGVALSGGSKSCCNGNVSGSSGCIEKAMTTRYAPQRKLSAVRDFPPLCGRNAPRLGKDEHLNKISLDSKIPDMAVDDNPLKKIIVTDVQEKDKNFQLENACKRKLVDVGKPDSESTATKKVKKMDAFEHPQESNHEVVINFKTAVEEENQDAVQDEEASGLAIIACPEVQSPEAKPLDMSTCQHELKGSFSGLQVSSDRKVVLGLISDKDSSISKMFGDKDGSTGKKGGFSAHPDRSKATLKCKDAPNQSGQKPLKKKKENPASDDMGQLVVFEKDSLDPNENIDDFQVVPRSHGLNVNVPPFGHANFGCHENDSTVTRNTVRETLRLFQVVSRKILQQVEGNSKGRANNSKRVDLQAAKILKEKGKYVNTGKQILGYVPGVDVGDEFQYRVELNMIGLHRQSQSGIDYLKHNGKILATSIVASGGYADDLDNSNVLIYTGQGGNVMSSDKEPEDQKLERGNLALKNSCEEKNPVRVIRGYGSMDGRPKTLVYDGLYLVESYWQDMGPHGKLVYKFRLRRIPGQPELALKEVKKSKKFKTREGLCVADISHGKERIPVCAVNTVNDEKPPPFKYITSMMYPESNLPRHEGCDCTNGCSDLNKCSCVVENGGEIPFNHNGAIVEAKPLVYECGPSCKCPSTCHNRVSQLGIKFQLEIFKTSTRGWGVRSLNSIPSGSFICEYIGELLEDKEAEQRTSNDEYLFDIGNNFTNSTLWDGLSTLMPDAQSSSLEVVKDGGFTIDAAEYGNVGRFINHSCSPNLYAQNVLYDHDDNSMPHIMFFAAENIPPLQELTYDYNYKIDQVFDSDGNIKRKDCYCGSVECSGRMY</sequence>
<dbReference type="SUPFAM" id="SSF82199">
    <property type="entry name" value="SET domain"/>
    <property type="match status" value="1"/>
</dbReference>
<feature type="domain" description="SET" evidence="11">
    <location>
        <begin position="1034"/>
        <end position="1177"/>
    </location>
</feature>
<evidence type="ECO:0000256" key="9">
    <source>
        <dbReference type="PROSITE-ProRule" id="PRU00358"/>
    </source>
</evidence>
<dbReference type="Proteomes" id="UP001497480">
    <property type="component" value="Unassembled WGS sequence"/>
</dbReference>
<feature type="domain" description="Post-SET" evidence="13">
    <location>
        <begin position="1191"/>
        <end position="1207"/>
    </location>
</feature>
<dbReference type="InterPro" id="IPR001214">
    <property type="entry name" value="SET_dom"/>
</dbReference>
<dbReference type="SMART" id="SM00466">
    <property type="entry name" value="SRA"/>
    <property type="match status" value="1"/>
</dbReference>
<protein>
    <recommendedName>
        <fullName evidence="17">Histone-lysine N-methyltransferase, H3 lysine-9 specific SUVH6</fullName>
    </recommendedName>
</protein>
<name>A0AAV1YCH7_LUPLU</name>
<dbReference type="GO" id="GO:0042054">
    <property type="term" value="F:histone methyltransferase activity"/>
    <property type="evidence" value="ECO:0007669"/>
    <property type="project" value="InterPro"/>
</dbReference>
<dbReference type="AlphaFoldDB" id="A0AAV1YCH7"/>
<dbReference type="Pfam" id="PF00856">
    <property type="entry name" value="SET"/>
    <property type="match status" value="1"/>
</dbReference>
<dbReference type="Gene3D" id="2.30.280.10">
    <property type="entry name" value="SRA-YDG"/>
    <property type="match status" value="1"/>
</dbReference>
<dbReference type="InterPro" id="IPR036987">
    <property type="entry name" value="SRA-YDG_sf"/>
</dbReference>
<dbReference type="Pfam" id="PF02182">
    <property type="entry name" value="SAD_SRA"/>
    <property type="match status" value="1"/>
</dbReference>
<evidence type="ECO:0000256" key="7">
    <source>
        <dbReference type="ARBA" id="ARBA00023242"/>
    </source>
</evidence>
<dbReference type="Pfam" id="PF05033">
    <property type="entry name" value="Pre-SET"/>
    <property type="match status" value="1"/>
</dbReference>
<dbReference type="PROSITE" id="PS51015">
    <property type="entry name" value="YDG"/>
    <property type="match status" value="1"/>
</dbReference>
<dbReference type="PANTHER" id="PTHR45660">
    <property type="entry name" value="HISTONE-LYSINE N-METHYLTRANSFERASE SETMAR"/>
    <property type="match status" value="1"/>
</dbReference>
<dbReference type="InterPro" id="IPR007728">
    <property type="entry name" value="Pre-SET_dom"/>
</dbReference>
<keyword evidence="16" id="KW-1185">Reference proteome</keyword>
<feature type="region of interest" description="Disordered" evidence="10">
    <location>
        <begin position="595"/>
        <end position="647"/>
    </location>
</feature>
<evidence type="ECO:0000259" key="14">
    <source>
        <dbReference type="PROSITE" id="PS51015"/>
    </source>
</evidence>
<reference evidence="15 16" key="1">
    <citation type="submission" date="2024-03" db="EMBL/GenBank/DDBJ databases">
        <authorList>
            <person name="Martinez-Hernandez J."/>
        </authorList>
    </citation>
    <scope>NUCLEOTIDE SEQUENCE [LARGE SCALE GENOMIC DNA]</scope>
</reference>
<dbReference type="InterPro" id="IPR015947">
    <property type="entry name" value="PUA-like_sf"/>
</dbReference>
<dbReference type="SMART" id="SM00317">
    <property type="entry name" value="SET"/>
    <property type="match status" value="1"/>
</dbReference>
<accession>A0AAV1YCH7</accession>
<feature type="domain" description="YDG" evidence="14">
    <location>
        <begin position="759"/>
        <end position="902"/>
    </location>
</feature>
<evidence type="ECO:0008006" key="17">
    <source>
        <dbReference type="Google" id="ProtNLM"/>
    </source>
</evidence>
<dbReference type="GO" id="GO:0000775">
    <property type="term" value="C:chromosome, centromeric region"/>
    <property type="evidence" value="ECO:0007669"/>
    <property type="project" value="UniProtKB-SubCell"/>
</dbReference>
<keyword evidence="8" id="KW-0137">Centromere</keyword>
<dbReference type="GO" id="GO:0008270">
    <property type="term" value="F:zinc ion binding"/>
    <property type="evidence" value="ECO:0007669"/>
    <property type="project" value="InterPro"/>
</dbReference>
<dbReference type="EMBL" id="CAXHTB010000023">
    <property type="protein sequence ID" value="CAL0331714.1"/>
    <property type="molecule type" value="Genomic_DNA"/>
</dbReference>
<comment type="caution">
    <text evidence="15">The sequence shown here is derived from an EMBL/GenBank/DDBJ whole genome shotgun (WGS) entry which is preliminary data.</text>
</comment>
<keyword evidence="5" id="KW-0949">S-adenosyl-L-methionine</keyword>
<gene>
    <name evidence="15" type="ORF">LLUT_LOCUS32774</name>
</gene>
<feature type="domain" description="Pre-SET" evidence="12">
    <location>
        <begin position="971"/>
        <end position="1031"/>
    </location>
</feature>
<evidence type="ECO:0000259" key="11">
    <source>
        <dbReference type="PROSITE" id="PS50280"/>
    </source>
</evidence>
<keyword evidence="2" id="KW-0158">Chromosome</keyword>
<evidence type="ECO:0000256" key="2">
    <source>
        <dbReference type="ARBA" id="ARBA00022454"/>
    </source>
</evidence>
<dbReference type="Gene3D" id="2.170.270.10">
    <property type="entry name" value="SET domain"/>
    <property type="match status" value="1"/>
</dbReference>
<dbReference type="SMART" id="SM00468">
    <property type="entry name" value="PreSET"/>
    <property type="match status" value="1"/>
</dbReference>
<evidence type="ECO:0000256" key="3">
    <source>
        <dbReference type="ARBA" id="ARBA00022603"/>
    </source>
</evidence>
<dbReference type="PANTHER" id="PTHR45660:SF46">
    <property type="entry name" value="HISTONE-LYSINE N-METHYLTRANSFERASE, H3 LYSINE-9 SPECIFIC SUVH6"/>
    <property type="match status" value="1"/>
</dbReference>
<dbReference type="SMART" id="SM00508">
    <property type="entry name" value="PostSET"/>
    <property type="match status" value="1"/>
</dbReference>
<dbReference type="InterPro" id="IPR046341">
    <property type="entry name" value="SET_dom_sf"/>
</dbReference>
<dbReference type="PROSITE" id="PS50868">
    <property type="entry name" value="POST_SET"/>
    <property type="match status" value="1"/>
</dbReference>
<keyword evidence="4" id="KW-0808">Transferase</keyword>
<evidence type="ECO:0000313" key="15">
    <source>
        <dbReference type="EMBL" id="CAL0331714.1"/>
    </source>
</evidence>
<evidence type="ECO:0000313" key="16">
    <source>
        <dbReference type="Proteomes" id="UP001497480"/>
    </source>
</evidence>
<keyword evidence="7 9" id="KW-0539">Nucleus</keyword>
<keyword evidence="3" id="KW-0489">Methyltransferase</keyword>
<proteinExistence type="predicted"/>
<evidence type="ECO:0000256" key="4">
    <source>
        <dbReference type="ARBA" id="ARBA00022679"/>
    </source>
</evidence>
<evidence type="ECO:0000259" key="13">
    <source>
        <dbReference type="PROSITE" id="PS50868"/>
    </source>
</evidence>